<keyword evidence="9" id="KW-0539">Nucleus</keyword>
<comment type="function">
    <text evidence="9">Catalyzes the phosphorylation of ribose at O-5 in a reaction requiring ATP and magnesium. The resulting D-ribose-5-phosphate can then be used either for sythesis of nucleotides, histidine, and tryptophan, or as a component of the pentose phosphate pathway.</text>
</comment>
<evidence type="ECO:0000256" key="7">
    <source>
        <dbReference type="ARBA" id="ARBA00022958"/>
    </source>
</evidence>
<comment type="caution">
    <text evidence="9">Lacks conserved residue(s) required for the propagation of feature annotation.</text>
</comment>
<dbReference type="CDD" id="cd01174">
    <property type="entry name" value="ribokinase"/>
    <property type="match status" value="1"/>
</dbReference>
<keyword evidence="5 9" id="KW-0067">ATP-binding</keyword>
<dbReference type="Gene3D" id="3.40.1190.20">
    <property type="match status" value="2"/>
</dbReference>
<comment type="similarity">
    <text evidence="9">Belongs to the carbohydrate kinase PfkB family. Ribokinase subfamily.</text>
</comment>
<comment type="catalytic activity">
    <reaction evidence="9">
        <text>D-ribose + ATP = D-ribose 5-phosphate + ADP + H(+)</text>
        <dbReference type="Rhea" id="RHEA:13697"/>
        <dbReference type="ChEBI" id="CHEBI:15378"/>
        <dbReference type="ChEBI" id="CHEBI:30616"/>
        <dbReference type="ChEBI" id="CHEBI:47013"/>
        <dbReference type="ChEBI" id="CHEBI:78346"/>
        <dbReference type="ChEBI" id="CHEBI:456216"/>
        <dbReference type="EC" id="2.7.1.15"/>
    </reaction>
</comment>
<dbReference type="GO" id="GO:0019303">
    <property type="term" value="P:D-ribose catabolic process"/>
    <property type="evidence" value="ECO:0007669"/>
    <property type="project" value="UniProtKB-UniRule"/>
</dbReference>
<feature type="binding site" evidence="9">
    <location>
        <begin position="60"/>
        <end position="62"/>
    </location>
    <ligand>
        <name>substrate</name>
    </ligand>
</feature>
<evidence type="ECO:0000256" key="2">
    <source>
        <dbReference type="ARBA" id="ARBA00022723"/>
    </source>
</evidence>
<dbReference type="GO" id="GO:0004747">
    <property type="term" value="F:ribokinase activity"/>
    <property type="evidence" value="ECO:0007669"/>
    <property type="project" value="UniProtKB-UniRule"/>
</dbReference>
<dbReference type="PANTHER" id="PTHR10584">
    <property type="entry name" value="SUGAR KINASE"/>
    <property type="match status" value="1"/>
</dbReference>
<dbReference type="GO" id="GO:0005634">
    <property type="term" value="C:nucleus"/>
    <property type="evidence" value="ECO:0007669"/>
    <property type="project" value="UniProtKB-SubCell"/>
</dbReference>
<reference evidence="11" key="1">
    <citation type="submission" date="2013-10" db="EMBL/GenBank/DDBJ databases">
        <title>Genomic analysis of the causative agents of coccidiosis in chickens.</title>
        <authorList>
            <person name="Reid A.J."/>
            <person name="Blake D."/>
            <person name="Billington K."/>
            <person name="Browne H."/>
            <person name="Dunn M."/>
            <person name="Hung S."/>
            <person name="Kawahara F."/>
            <person name="Miranda-Saavedra D."/>
            <person name="Mourier T."/>
            <person name="Nagra H."/>
            <person name="Otto T.D."/>
            <person name="Rawlings N."/>
            <person name="Sanchez A."/>
            <person name="Sanders M."/>
            <person name="Subramaniam C."/>
            <person name="Tay Y."/>
            <person name="Dear P."/>
            <person name="Doerig C."/>
            <person name="Gruber A."/>
            <person name="Parkinson J."/>
            <person name="Shirley M."/>
            <person name="Wan K.L."/>
            <person name="Berriman M."/>
            <person name="Tomley F."/>
            <person name="Pain A."/>
        </authorList>
    </citation>
    <scope>NUCLEOTIDE SEQUENCE [LARGE SCALE GENOMIC DNA]</scope>
    <source>
        <strain evidence="11">Houghton</strain>
    </source>
</reference>
<dbReference type="GO" id="GO:0005524">
    <property type="term" value="F:ATP binding"/>
    <property type="evidence" value="ECO:0007669"/>
    <property type="project" value="UniProtKB-UniRule"/>
</dbReference>
<dbReference type="VEuPathDB" id="ToxoDB:ETH_00034495"/>
<feature type="binding site" evidence="9">
    <location>
        <begin position="88"/>
        <end position="92"/>
    </location>
    <ligand>
        <name>substrate</name>
    </ligand>
</feature>
<protein>
    <recommendedName>
        <fullName evidence="9">Ribokinase</fullName>
        <shortName evidence="9">RK</shortName>
        <ecNumber evidence="9">2.7.1.15</ecNumber>
    </recommendedName>
</protein>
<accession>U6KX04</accession>
<feature type="binding site" evidence="9">
    <location>
        <position position="378"/>
    </location>
    <ligand>
        <name>substrate</name>
    </ligand>
</feature>
<dbReference type="InterPro" id="IPR002139">
    <property type="entry name" value="Ribo/fructo_kinase"/>
</dbReference>
<evidence type="ECO:0000313" key="11">
    <source>
        <dbReference type="EMBL" id="CDJ41443.1"/>
    </source>
</evidence>
<feature type="binding site" evidence="9">
    <location>
        <position position="412"/>
    </location>
    <ligand>
        <name>K(+)</name>
        <dbReference type="ChEBI" id="CHEBI:29103"/>
    </ligand>
</feature>
<dbReference type="UniPathway" id="UPA00916">
    <property type="reaction ID" value="UER00889"/>
</dbReference>
<dbReference type="GO" id="GO:0046872">
    <property type="term" value="F:metal ion binding"/>
    <property type="evidence" value="ECO:0007669"/>
    <property type="project" value="UniProtKB-KW"/>
</dbReference>
<comment type="activity regulation">
    <text evidence="9">Activated by a monovalent cation that binds near, but not in, the active site. The most likely occupant of the site in vivo is potassium. Ion binding induces a conformational change that may alter substrate affinity.</text>
</comment>
<sequence>MDPERPTHFSLLKRSEQAHKNQLYVRIRFKASFQNTMLQNEHSEVKMDAATDIVVVGCINTDLVSFVPRLPSVGETVFSDALETHFGGKGANQAAQAALLMQFRDAPSETLFHECAFSGSCQSAEGALRENGAAAATLVDNASLDAAKRRTPICGVAMVGRVGRDIAGLSFIRHFHSLGIETRGISMDSDKRTGTALVTVAHGGENTIAYVPGANASLSREHITVEPAVSLLRNAKVVVSENGIPGEISVECFRIAKEGNSQVMTIFTPAPVDRVNPEICCFTDFLLCNSVEARLLVKIWGNESIASETNVEEIARQLHEVILRTASKFPQGLRGRANVVITQGSQPCVLFANERIVQVPVAKTVPSELVVDTTGAGDSFAGSLAYFLLKMPASPELAVSRATFVAAQSVTKKGAAESYTGKRDLPDHLFQPQ</sequence>
<keyword evidence="12" id="KW-1185">Reference proteome</keyword>
<keyword evidence="9" id="KW-0963">Cytoplasm</keyword>
<dbReference type="VEuPathDB" id="ToxoDB:ETH2_1531400"/>
<feature type="domain" description="Carbohydrate kinase PfkB" evidence="10">
    <location>
        <begin position="155"/>
        <end position="418"/>
    </location>
</feature>
<dbReference type="InterPro" id="IPR029056">
    <property type="entry name" value="Ribokinase-like"/>
</dbReference>
<dbReference type="SUPFAM" id="SSF53613">
    <property type="entry name" value="Ribokinase-like"/>
    <property type="match status" value="2"/>
</dbReference>
<dbReference type="OrthoDB" id="432447at2759"/>
<dbReference type="OMA" id="DIVLIQQ"/>
<comment type="pathway">
    <text evidence="9">Carbohydrate metabolism; D-ribose degradation; D-ribose 5-phosphate from beta-D-ribopyranose: step 2/2.</text>
</comment>
<dbReference type="PRINTS" id="PR00990">
    <property type="entry name" value="RIBOKINASE"/>
</dbReference>
<feature type="binding site" evidence="9">
    <location>
        <position position="409"/>
    </location>
    <ligand>
        <name>K(+)</name>
        <dbReference type="ChEBI" id="CHEBI:29103"/>
    </ligand>
</feature>
<keyword evidence="4 9" id="KW-0418">Kinase</keyword>
<keyword evidence="8 9" id="KW-0119">Carbohydrate metabolism</keyword>
<dbReference type="InterPro" id="IPR011611">
    <property type="entry name" value="PfkB_dom"/>
</dbReference>
<proteinExistence type="inferred from homology"/>
<dbReference type="EMBL" id="HG675627">
    <property type="protein sequence ID" value="CDJ41443.1"/>
    <property type="molecule type" value="Genomic_DNA"/>
</dbReference>
<feature type="binding site" evidence="9">
    <location>
        <position position="414"/>
    </location>
    <ligand>
        <name>K(+)</name>
        <dbReference type="ChEBI" id="CHEBI:29103"/>
    </ligand>
</feature>
<keyword evidence="2 9" id="KW-0479">Metal-binding</keyword>
<dbReference type="Proteomes" id="UP000030747">
    <property type="component" value="Unassembled WGS sequence"/>
</dbReference>
<dbReference type="HAMAP" id="MF_01987">
    <property type="entry name" value="Ribokinase"/>
    <property type="match status" value="1"/>
</dbReference>
<comment type="subunit">
    <text evidence="9">Homodimer.</text>
</comment>
<reference evidence="11" key="2">
    <citation type="submission" date="2013-10" db="EMBL/GenBank/DDBJ databases">
        <authorList>
            <person name="Aslett M."/>
        </authorList>
    </citation>
    <scope>NUCLEOTIDE SEQUENCE [LARGE SCALE GENOMIC DNA]</scope>
    <source>
        <strain evidence="11">Houghton</strain>
    </source>
</reference>
<evidence type="ECO:0000256" key="3">
    <source>
        <dbReference type="ARBA" id="ARBA00022741"/>
    </source>
</evidence>
<evidence type="ECO:0000256" key="8">
    <source>
        <dbReference type="ARBA" id="ARBA00023277"/>
    </source>
</evidence>
<feature type="binding site" evidence="9">
    <location>
        <position position="418"/>
    </location>
    <ligand>
        <name>K(+)</name>
        <dbReference type="ChEBI" id="CHEBI:29103"/>
    </ligand>
</feature>
<evidence type="ECO:0000256" key="4">
    <source>
        <dbReference type="ARBA" id="ARBA00022777"/>
    </source>
</evidence>
<dbReference type="AlphaFoldDB" id="U6KX04"/>
<name>U6KX04_EIMTE</name>
<keyword evidence="6 9" id="KW-0460">Magnesium</keyword>
<evidence type="ECO:0000256" key="6">
    <source>
        <dbReference type="ARBA" id="ARBA00022842"/>
    </source>
</evidence>
<feature type="binding site" evidence="9">
    <location>
        <begin position="377"/>
        <end position="378"/>
    </location>
    <ligand>
        <name>ATP</name>
        <dbReference type="ChEBI" id="CHEBI:30616"/>
    </ligand>
</feature>
<dbReference type="EC" id="2.7.1.15" evidence="9"/>
<organism evidence="11 12">
    <name type="scientific">Eimeria tenella</name>
    <name type="common">Coccidian parasite</name>
    <dbReference type="NCBI Taxonomy" id="5802"/>
    <lineage>
        <taxon>Eukaryota</taxon>
        <taxon>Sar</taxon>
        <taxon>Alveolata</taxon>
        <taxon>Apicomplexa</taxon>
        <taxon>Conoidasida</taxon>
        <taxon>Coccidia</taxon>
        <taxon>Eucoccidiorida</taxon>
        <taxon>Eimeriorina</taxon>
        <taxon>Eimeriidae</taxon>
        <taxon>Eimeria</taxon>
    </lineage>
</organism>
<comment type="subcellular location">
    <subcellularLocation>
        <location evidence="9">Cytoplasm</location>
    </subcellularLocation>
    <subcellularLocation>
        <location evidence="9">Nucleus</location>
    </subcellularLocation>
</comment>
<dbReference type="InterPro" id="IPR011877">
    <property type="entry name" value="Ribokinase"/>
</dbReference>
<dbReference type="RefSeq" id="XP_013232193.1">
    <property type="nucleotide sequence ID" value="XM_013376739.1"/>
</dbReference>
<evidence type="ECO:0000313" key="12">
    <source>
        <dbReference type="Proteomes" id="UP000030747"/>
    </source>
</evidence>
<feature type="binding site" evidence="9">
    <location>
        <position position="289"/>
    </location>
    <ligand>
        <name>ATP</name>
        <dbReference type="ChEBI" id="CHEBI:30616"/>
    </ligand>
</feature>
<keyword evidence="7 9" id="KW-0630">Potassium</keyword>
<keyword evidence="1 9" id="KW-0808">Transferase</keyword>
<evidence type="ECO:0000259" key="10">
    <source>
        <dbReference type="Pfam" id="PF00294"/>
    </source>
</evidence>
<evidence type="ECO:0000256" key="1">
    <source>
        <dbReference type="ARBA" id="ARBA00022679"/>
    </source>
</evidence>
<dbReference type="Pfam" id="PF00294">
    <property type="entry name" value="PfkB"/>
    <property type="match status" value="1"/>
</dbReference>
<gene>
    <name evidence="11" type="ORF">ETH_00034495</name>
</gene>
<comment type="cofactor">
    <cofactor evidence="9">
        <name>Mg(2+)</name>
        <dbReference type="ChEBI" id="CHEBI:18420"/>
    </cofactor>
    <text evidence="9">Requires a divalent cation, most likely magnesium in vivo, as an electrophilic catalyst to aid phosphoryl group transfer. It is the chelate of the metal and the nucleotide that is the actual substrate.</text>
</comment>
<feature type="binding site" evidence="9">
    <location>
        <position position="374"/>
    </location>
    <ligand>
        <name>K(+)</name>
        <dbReference type="ChEBI" id="CHEBI:29103"/>
    </ligand>
</feature>
<feature type="binding site" evidence="9">
    <location>
        <position position="372"/>
    </location>
    <ligand>
        <name>K(+)</name>
        <dbReference type="ChEBI" id="CHEBI:29103"/>
    </ligand>
</feature>
<dbReference type="PANTHER" id="PTHR10584:SF166">
    <property type="entry name" value="RIBOKINASE"/>
    <property type="match status" value="1"/>
</dbReference>
<evidence type="ECO:0000256" key="9">
    <source>
        <dbReference type="HAMAP-Rule" id="MF_03215"/>
    </source>
</evidence>
<evidence type="ECO:0000256" key="5">
    <source>
        <dbReference type="ARBA" id="ARBA00022840"/>
    </source>
</evidence>
<dbReference type="GO" id="GO:0005829">
    <property type="term" value="C:cytosol"/>
    <property type="evidence" value="ECO:0007669"/>
    <property type="project" value="TreeGrafter"/>
</dbReference>
<dbReference type="GeneID" id="25255965"/>
<feature type="active site" description="Proton acceptor" evidence="9">
    <location>
        <position position="378"/>
    </location>
</feature>
<keyword evidence="3 9" id="KW-0547">Nucleotide-binding</keyword>